<dbReference type="GO" id="GO:0000160">
    <property type="term" value="P:phosphorelay signal transduction system"/>
    <property type="evidence" value="ECO:0007669"/>
    <property type="project" value="InterPro"/>
</dbReference>
<dbReference type="InterPro" id="IPR001789">
    <property type="entry name" value="Sig_transdc_resp-reg_receiver"/>
</dbReference>
<organism evidence="5 6">
    <name type="scientific">Simplicispira suum</name>
    <dbReference type="NCBI Taxonomy" id="2109915"/>
    <lineage>
        <taxon>Bacteria</taxon>
        <taxon>Pseudomonadati</taxon>
        <taxon>Pseudomonadota</taxon>
        <taxon>Betaproteobacteria</taxon>
        <taxon>Burkholderiales</taxon>
        <taxon>Comamonadaceae</taxon>
        <taxon>Simplicispira</taxon>
    </lineage>
</organism>
<keyword evidence="1 2" id="KW-0597">Phosphoprotein</keyword>
<dbReference type="Gene3D" id="3.40.50.2300">
    <property type="match status" value="1"/>
</dbReference>
<feature type="domain" description="Response regulatory" evidence="4">
    <location>
        <begin position="52"/>
        <end position="168"/>
    </location>
</feature>
<dbReference type="SMART" id="SM00448">
    <property type="entry name" value="REC"/>
    <property type="match status" value="1"/>
</dbReference>
<dbReference type="OrthoDB" id="5421695at2"/>
<evidence type="ECO:0000256" key="2">
    <source>
        <dbReference type="PROSITE-ProRule" id="PRU00169"/>
    </source>
</evidence>
<gene>
    <name evidence="5" type="ORF">C6571_17865</name>
</gene>
<dbReference type="PANTHER" id="PTHR44591">
    <property type="entry name" value="STRESS RESPONSE REGULATOR PROTEIN 1"/>
    <property type="match status" value="1"/>
</dbReference>
<dbReference type="EMBL" id="CP027669">
    <property type="protein sequence ID" value="AVO42916.1"/>
    <property type="molecule type" value="Genomic_DNA"/>
</dbReference>
<evidence type="ECO:0000256" key="3">
    <source>
        <dbReference type="SAM" id="MobiDB-lite"/>
    </source>
</evidence>
<keyword evidence="6" id="KW-1185">Reference proteome</keyword>
<sequence length="195" mass="21500">MSIFDRLWGSARKKTPPPRPTAPAPLTGPSAEPTGSVERRQSPRKNARKGTRALIIDDSPTVVAVLRKALRSVGYETREALDAEHGLALIDQNPPDLIFLDIVLPGMNGFHALRLIRKNPACQHIPVIMISGNEHAIEQFYVNRIGADDFMKKPFSRFEIFARVENLLDDGLMPRRKSLSAPAQASAEVRQGASS</sequence>
<accession>A0A2S0N477</accession>
<evidence type="ECO:0000313" key="6">
    <source>
        <dbReference type="Proteomes" id="UP000239326"/>
    </source>
</evidence>
<dbReference type="Proteomes" id="UP000239326">
    <property type="component" value="Chromosome"/>
</dbReference>
<feature type="compositionally biased region" description="Basic residues" evidence="3">
    <location>
        <begin position="42"/>
        <end position="51"/>
    </location>
</feature>
<dbReference type="SUPFAM" id="SSF52172">
    <property type="entry name" value="CheY-like"/>
    <property type="match status" value="1"/>
</dbReference>
<evidence type="ECO:0000256" key="1">
    <source>
        <dbReference type="ARBA" id="ARBA00022553"/>
    </source>
</evidence>
<protein>
    <submittedName>
        <fullName evidence="5">Response regulator</fullName>
    </submittedName>
</protein>
<dbReference type="KEGG" id="simp:C6571_17865"/>
<dbReference type="Pfam" id="PF00072">
    <property type="entry name" value="Response_reg"/>
    <property type="match status" value="1"/>
</dbReference>
<dbReference type="InterPro" id="IPR050595">
    <property type="entry name" value="Bact_response_regulator"/>
</dbReference>
<dbReference type="PROSITE" id="PS50110">
    <property type="entry name" value="RESPONSE_REGULATORY"/>
    <property type="match status" value="1"/>
</dbReference>
<evidence type="ECO:0000259" key="4">
    <source>
        <dbReference type="PROSITE" id="PS50110"/>
    </source>
</evidence>
<name>A0A2S0N477_9BURK</name>
<dbReference type="InterPro" id="IPR011006">
    <property type="entry name" value="CheY-like_superfamily"/>
</dbReference>
<reference evidence="5 6" key="1">
    <citation type="submission" date="2018-03" db="EMBL/GenBank/DDBJ databases">
        <title>Genome sequencing of Simplicispira sp.</title>
        <authorList>
            <person name="Kim S.-J."/>
            <person name="Heo J."/>
            <person name="Kwon S.-W."/>
        </authorList>
    </citation>
    <scope>NUCLEOTIDE SEQUENCE [LARGE SCALE GENOMIC DNA]</scope>
    <source>
        <strain evidence="5 6">SC1-8</strain>
    </source>
</reference>
<dbReference type="RefSeq" id="WP_106447891.1">
    <property type="nucleotide sequence ID" value="NZ_CP027669.1"/>
</dbReference>
<evidence type="ECO:0000313" key="5">
    <source>
        <dbReference type="EMBL" id="AVO42916.1"/>
    </source>
</evidence>
<dbReference type="AlphaFoldDB" id="A0A2S0N477"/>
<proteinExistence type="predicted"/>
<feature type="region of interest" description="Disordered" evidence="3">
    <location>
        <begin position="1"/>
        <end position="51"/>
    </location>
</feature>
<feature type="modified residue" description="4-aspartylphosphate" evidence="2">
    <location>
        <position position="101"/>
    </location>
</feature>
<dbReference type="PANTHER" id="PTHR44591:SF3">
    <property type="entry name" value="RESPONSE REGULATORY DOMAIN-CONTAINING PROTEIN"/>
    <property type="match status" value="1"/>
</dbReference>